<keyword evidence="5" id="KW-0539">Nucleus</keyword>
<dbReference type="GO" id="GO:0045944">
    <property type="term" value="P:positive regulation of transcription by RNA polymerase II"/>
    <property type="evidence" value="ECO:0007669"/>
    <property type="project" value="TreeGrafter"/>
</dbReference>
<dbReference type="GO" id="GO:0031436">
    <property type="term" value="C:BRCA1-BARD1 complex"/>
    <property type="evidence" value="ECO:0007669"/>
    <property type="project" value="TreeGrafter"/>
</dbReference>
<evidence type="ECO:0000256" key="4">
    <source>
        <dbReference type="ARBA" id="ARBA00023204"/>
    </source>
</evidence>
<sequence length="1088" mass="121155">MTTLVDAQITQSALEIYNILKNKRPKSMNTKLGKVHKMLADIFDKHVIITDSETQAPTQPLSQFDFQSQAFADEIKLRKDPFELGFSTNTIQSNKKFHKPAPKPYSVSSDSEDEIQVQPEKKKPTKEPVKKAEIPKKPEIQRRRLADPSIDTLDTISTPTPPPEIQEAPKVPEELPAVKAKNKPLAPKPARNNFPKASTLGNRDALPRRQLQPMSQDMLSQSFTYNSPAPKKIPARPRAREVGAKQKRIVSDDSEEEEKTKVARKPRTSSRNSLPNPPTKKQKLPTKSSNQLPDSTTISGDFAAVAQSTKIGEISGSEITKSRVEHEFNPKNAPQSTKVAEKTELDARAAPQSTKLAEKSRRSEMNAKNVPQSTKIAEKENSKNMKKASRDSDPGIDARNAPQSTKIKDPEVQHTTGPFIAPVSPFIEEKIEKIASQLTKVGDKVSENTANLLSVREELEAQAGRAELHSNQILEAGSKVGTLANEMKVELAKQVNKISNQINPNIENIFETQLSEIENHMSSFSESNKRMKMEVSELSKSVEKAAKTTEGNIEMLHSGLAENKTEIIMLGNQLQHLTSLIEKLVSEKAGASFSKPSPVRTKKRRISDLPVPDFSNLSKEKGEEATSYSPLSNTGDSTDDIPIETLVSQNSQNQDEVENDSVTEKTTKTAKKKEKSKKKDLDKSTRKAQQEVPSAAAVSSDSEIEELWGENPTVALLNKSSQESSKTRTSTKEMDIASQPSNTSMGLFEMDDGSQKTLTNESQDRTLTNENQEQQEEDETPSTQEENQKTKIMAMSTPKISSRESSLPEMPISSIRPAHDKSGKSKKLHSTVLPGGHAPEPSAYFDGIVKTEPGSALMPKVRNGQIIVTLSNANKAIKKQAKELAKMFDNVTVWNSMSKSVTHVVAYGSDKEKRRCNRTYKYICGIAQGCWIVSPEWIRNCLEQKTLLDEEHFEIVGDLDLDTSPNVPRISRLHKSRTSQAKSIFSDFMIKTVRPYDMNLTKVHLYELMRNTGATIVEDEKKLLKTSLTPIIVGNANQSTENDYCTREDLLKDFSNESGIKRISRDWILDCVLNFNTLERDNYVLSND</sequence>
<accession>E4WQG4</accession>
<keyword evidence="3" id="KW-0227">DNA damage</keyword>
<feature type="compositionally biased region" description="Basic and acidic residues" evidence="6">
    <location>
        <begin position="119"/>
        <end position="146"/>
    </location>
</feature>
<feature type="compositionally biased region" description="Polar residues" evidence="6">
    <location>
        <begin position="285"/>
        <end position="299"/>
    </location>
</feature>
<keyword evidence="9" id="KW-1185">Reference proteome</keyword>
<feature type="compositionally biased region" description="Basic and acidic residues" evidence="6">
    <location>
        <begin position="677"/>
        <end position="689"/>
    </location>
</feature>
<dbReference type="Proteomes" id="UP000001307">
    <property type="component" value="Unassembled WGS sequence"/>
</dbReference>
<dbReference type="OrthoDB" id="6105938at2759"/>
<dbReference type="GO" id="GO:0070531">
    <property type="term" value="C:BRCA1-A complex"/>
    <property type="evidence" value="ECO:0007669"/>
    <property type="project" value="TreeGrafter"/>
</dbReference>
<dbReference type="GO" id="GO:0004842">
    <property type="term" value="F:ubiquitin-protein transferase activity"/>
    <property type="evidence" value="ECO:0007669"/>
    <property type="project" value="TreeGrafter"/>
</dbReference>
<evidence type="ECO:0000313" key="8">
    <source>
        <dbReference type="EMBL" id="CBY20905.1"/>
    </source>
</evidence>
<evidence type="ECO:0000256" key="5">
    <source>
        <dbReference type="ARBA" id="ARBA00023242"/>
    </source>
</evidence>
<dbReference type="SUPFAM" id="SSF52113">
    <property type="entry name" value="BRCT domain"/>
    <property type="match status" value="2"/>
</dbReference>
<reference evidence="8" key="1">
    <citation type="journal article" date="2010" name="Science">
        <title>Plasticity of animal genome architecture unmasked by rapid evolution of a pelagic tunicate.</title>
        <authorList>
            <person name="Denoeud F."/>
            <person name="Henriet S."/>
            <person name="Mungpakdee S."/>
            <person name="Aury J.M."/>
            <person name="Da Silva C."/>
            <person name="Brinkmann H."/>
            <person name="Mikhaleva J."/>
            <person name="Olsen L.C."/>
            <person name="Jubin C."/>
            <person name="Canestro C."/>
            <person name="Bouquet J.M."/>
            <person name="Danks G."/>
            <person name="Poulain J."/>
            <person name="Campsteijn C."/>
            <person name="Adamski M."/>
            <person name="Cross I."/>
            <person name="Yadetie F."/>
            <person name="Muffato M."/>
            <person name="Louis A."/>
            <person name="Butcher S."/>
            <person name="Tsagkogeorga G."/>
            <person name="Konrad A."/>
            <person name="Singh S."/>
            <person name="Jensen M.F."/>
            <person name="Cong E.H."/>
            <person name="Eikeseth-Otteraa H."/>
            <person name="Noel B."/>
            <person name="Anthouard V."/>
            <person name="Porcel B.M."/>
            <person name="Kachouri-Lafond R."/>
            <person name="Nishino A."/>
            <person name="Ugolini M."/>
            <person name="Chourrout P."/>
            <person name="Nishida H."/>
            <person name="Aasland R."/>
            <person name="Huzurbazar S."/>
            <person name="Westhof E."/>
            <person name="Delsuc F."/>
            <person name="Lehrach H."/>
            <person name="Reinhardt R."/>
            <person name="Weissenbach J."/>
            <person name="Roy S.W."/>
            <person name="Artiguenave F."/>
            <person name="Postlethwait J.H."/>
            <person name="Manak J.R."/>
            <person name="Thompson E.M."/>
            <person name="Jaillon O."/>
            <person name="Du Pasquier L."/>
            <person name="Boudinot P."/>
            <person name="Liberles D.A."/>
            <person name="Volff J.N."/>
            <person name="Philippe H."/>
            <person name="Lenhard B."/>
            <person name="Roest Crollius H."/>
            <person name="Wincker P."/>
            <person name="Chourrout D."/>
        </authorList>
    </citation>
    <scope>NUCLEOTIDE SEQUENCE [LARGE SCALE GENOMIC DNA]</scope>
</reference>
<dbReference type="InParanoid" id="E4WQG4"/>
<dbReference type="AlphaFoldDB" id="E4WQG4"/>
<feature type="region of interest" description="Disordered" evidence="6">
    <location>
        <begin position="589"/>
        <end position="838"/>
    </location>
</feature>
<name>E4WQG4_OIKDI</name>
<feature type="region of interest" description="Disordered" evidence="6">
    <location>
        <begin position="93"/>
        <end position="419"/>
    </location>
</feature>
<evidence type="ECO:0000259" key="7">
    <source>
        <dbReference type="PROSITE" id="PS50172"/>
    </source>
</evidence>
<evidence type="ECO:0000256" key="3">
    <source>
        <dbReference type="ARBA" id="ARBA00022763"/>
    </source>
</evidence>
<feature type="compositionally biased region" description="Basic and acidic residues" evidence="6">
    <location>
        <begin position="320"/>
        <end position="329"/>
    </location>
</feature>
<feature type="compositionally biased region" description="Basic and acidic residues" evidence="6">
    <location>
        <begin position="376"/>
        <end position="393"/>
    </location>
</feature>
<proteinExistence type="predicted"/>
<organism evidence="8">
    <name type="scientific">Oikopleura dioica</name>
    <name type="common">Tunicate</name>
    <dbReference type="NCBI Taxonomy" id="34765"/>
    <lineage>
        <taxon>Eukaryota</taxon>
        <taxon>Metazoa</taxon>
        <taxon>Chordata</taxon>
        <taxon>Tunicata</taxon>
        <taxon>Appendicularia</taxon>
        <taxon>Copelata</taxon>
        <taxon>Oikopleuridae</taxon>
        <taxon>Oikopleura</taxon>
    </lineage>
</organism>
<dbReference type="Pfam" id="PF16770">
    <property type="entry name" value="RTT107_BRCT_5"/>
    <property type="match status" value="1"/>
</dbReference>
<feature type="compositionally biased region" description="Polar residues" evidence="6">
    <location>
        <begin position="755"/>
        <end position="768"/>
    </location>
</feature>
<feature type="compositionally biased region" description="Polar residues" evidence="6">
    <location>
        <begin position="212"/>
        <end position="227"/>
    </location>
</feature>
<dbReference type="InterPro" id="IPR001357">
    <property type="entry name" value="BRCT_dom"/>
</dbReference>
<feature type="compositionally biased region" description="Low complexity" evidence="6">
    <location>
        <begin position="177"/>
        <end position="190"/>
    </location>
</feature>
<dbReference type="PROSITE" id="PS50172">
    <property type="entry name" value="BRCT"/>
    <property type="match status" value="2"/>
</dbReference>
<feature type="domain" description="BRCT" evidence="7">
    <location>
        <begin position="980"/>
        <end position="1085"/>
    </location>
</feature>
<feature type="compositionally biased region" description="Basic and acidic residues" evidence="6">
    <location>
        <begin position="356"/>
        <end position="365"/>
    </location>
</feature>
<evidence type="ECO:0000256" key="1">
    <source>
        <dbReference type="ARBA" id="ARBA00004123"/>
    </source>
</evidence>
<evidence type="ECO:0000313" key="9">
    <source>
        <dbReference type="Proteomes" id="UP000001307"/>
    </source>
</evidence>
<dbReference type="GO" id="GO:0000724">
    <property type="term" value="P:double-strand break repair via homologous recombination"/>
    <property type="evidence" value="ECO:0007669"/>
    <property type="project" value="TreeGrafter"/>
</dbReference>
<dbReference type="InterPro" id="IPR036420">
    <property type="entry name" value="BRCT_dom_sf"/>
</dbReference>
<dbReference type="InterPro" id="IPR031099">
    <property type="entry name" value="BRCA1-associated"/>
</dbReference>
<dbReference type="PANTHER" id="PTHR13763">
    <property type="entry name" value="BREAST CANCER TYPE 1 SUSCEPTIBILITY PROTEIN BRCA1"/>
    <property type="match status" value="1"/>
</dbReference>
<gene>
    <name evidence="8" type="ORF">GSOID_T00000914001</name>
</gene>
<dbReference type="SMART" id="SM00292">
    <property type="entry name" value="BRCT"/>
    <property type="match status" value="2"/>
</dbReference>
<feature type="domain" description="BRCT" evidence="7">
    <location>
        <begin position="857"/>
        <end position="955"/>
    </location>
</feature>
<dbReference type="PANTHER" id="PTHR13763:SF0">
    <property type="entry name" value="BREAST CANCER TYPE 1 SUSCEPTIBILITY PROTEIN"/>
    <property type="match status" value="1"/>
</dbReference>
<feature type="compositionally biased region" description="Polar residues" evidence="6">
    <location>
        <begin position="626"/>
        <end position="636"/>
    </location>
</feature>
<keyword evidence="2" id="KW-0677">Repeat</keyword>
<evidence type="ECO:0000256" key="2">
    <source>
        <dbReference type="ARBA" id="ARBA00022737"/>
    </source>
</evidence>
<comment type="subcellular location">
    <subcellularLocation>
        <location evidence="1">Nucleus</location>
    </subcellularLocation>
</comment>
<dbReference type="Gene3D" id="3.40.50.10190">
    <property type="entry name" value="BRCT domain"/>
    <property type="match status" value="2"/>
</dbReference>
<evidence type="ECO:0000256" key="6">
    <source>
        <dbReference type="SAM" id="MobiDB-lite"/>
    </source>
</evidence>
<feature type="compositionally biased region" description="Polar residues" evidence="6">
    <location>
        <begin position="718"/>
        <end position="728"/>
    </location>
</feature>
<dbReference type="EMBL" id="FN653015">
    <property type="protein sequence ID" value="CBY20905.1"/>
    <property type="molecule type" value="Genomic_DNA"/>
</dbReference>
<protein>
    <recommendedName>
        <fullName evidence="7">BRCT domain-containing protein</fullName>
    </recommendedName>
</protein>
<keyword evidence="4" id="KW-0234">DNA repair</keyword>